<keyword evidence="2" id="KW-1185">Reference proteome</keyword>
<comment type="caution">
    <text evidence="1">The sequence shown here is derived from an EMBL/GenBank/DDBJ whole genome shotgun (WGS) entry which is preliminary data.</text>
</comment>
<name>A0AAV6WFB2_9LAMI</name>
<sequence>MFGLPVELRCGESLMPLHSVTASALLNSKLSSKIGHWTFLSEDTVQLMDLGNGSSWELLQPFTIEAKISILASIGNAFQTVAIGVANTSAMAKSSCGSISNPHGYNDLLAIARSLRMTIGNAYWLKATAFSLCQN</sequence>
<protein>
    <submittedName>
        <fullName evidence="1">Uncharacterized protein</fullName>
    </submittedName>
</protein>
<gene>
    <name evidence="1" type="ORF">BUALT_Bualt16G0035100</name>
</gene>
<dbReference type="Proteomes" id="UP000826271">
    <property type="component" value="Unassembled WGS sequence"/>
</dbReference>
<organism evidence="1 2">
    <name type="scientific">Buddleja alternifolia</name>
    <dbReference type="NCBI Taxonomy" id="168488"/>
    <lineage>
        <taxon>Eukaryota</taxon>
        <taxon>Viridiplantae</taxon>
        <taxon>Streptophyta</taxon>
        <taxon>Embryophyta</taxon>
        <taxon>Tracheophyta</taxon>
        <taxon>Spermatophyta</taxon>
        <taxon>Magnoliopsida</taxon>
        <taxon>eudicotyledons</taxon>
        <taxon>Gunneridae</taxon>
        <taxon>Pentapetalae</taxon>
        <taxon>asterids</taxon>
        <taxon>lamiids</taxon>
        <taxon>Lamiales</taxon>
        <taxon>Scrophulariaceae</taxon>
        <taxon>Buddlejeae</taxon>
        <taxon>Buddleja</taxon>
    </lineage>
</organism>
<dbReference type="AlphaFoldDB" id="A0AAV6WFB2"/>
<evidence type="ECO:0000313" key="1">
    <source>
        <dbReference type="EMBL" id="KAG8367077.1"/>
    </source>
</evidence>
<proteinExistence type="predicted"/>
<reference evidence="1" key="1">
    <citation type="submission" date="2019-10" db="EMBL/GenBank/DDBJ databases">
        <authorList>
            <person name="Zhang R."/>
            <person name="Pan Y."/>
            <person name="Wang J."/>
            <person name="Ma R."/>
            <person name="Yu S."/>
        </authorList>
    </citation>
    <scope>NUCLEOTIDE SEQUENCE</scope>
    <source>
        <strain evidence="1">LA-IB0</strain>
        <tissue evidence="1">Leaf</tissue>
    </source>
</reference>
<accession>A0AAV6WFB2</accession>
<evidence type="ECO:0000313" key="2">
    <source>
        <dbReference type="Proteomes" id="UP000826271"/>
    </source>
</evidence>
<dbReference type="EMBL" id="WHWC01000016">
    <property type="protein sequence ID" value="KAG8367077.1"/>
    <property type="molecule type" value="Genomic_DNA"/>
</dbReference>